<evidence type="ECO:0000256" key="1">
    <source>
        <dbReference type="SAM" id="MobiDB-lite"/>
    </source>
</evidence>
<sequence>MKKQIIQALWAIANGKPQVQGEKTVYPAIREQLNAIKMLISLDDWEEMPPVEAVPRTETCATEFVEIPQEVIVTPQNVTITSSKTVETSQKSVDTSKEVMDTPQKPAIIPTEAVDTSGNMDTPQDETKPRTYRKGTYEEWLAQKELLERLLLEEKTKKIQAKLGKMTKSRSTSPASSV</sequence>
<organism evidence="2 3">
    <name type="scientific">Capnocytophaga gingivalis</name>
    <dbReference type="NCBI Taxonomy" id="1017"/>
    <lineage>
        <taxon>Bacteria</taxon>
        <taxon>Pseudomonadati</taxon>
        <taxon>Bacteroidota</taxon>
        <taxon>Flavobacteriia</taxon>
        <taxon>Flavobacteriales</taxon>
        <taxon>Flavobacteriaceae</taxon>
        <taxon>Capnocytophaga</taxon>
    </lineage>
</organism>
<keyword evidence="3" id="KW-1185">Reference proteome</keyword>
<evidence type="ECO:0000313" key="3">
    <source>
        <dbReference type="Proteomes" id="UP001311730"/>
    </source>
</evidence>
<comment type="caution">
    <text evidence="2">The sequence shown here is derived from an EMBL/GenBank/DDBJ whole genome shotgun (WGS) entry which is preliminary data.</text>
</comment>
<dbReference type="RefSeq" id="WP_323983732.1">
    <property type="nucleotide sequence ID" value="NZ_JAYKBW010000010.1"/>
</dbReference>
<proteinExistence type="predicted"/>
<protein>
    <submittedName>
        <fullName evidence="2">Uncharacterized protein</fullName>
    </submittedName>
</protein>
<dbReference type="Proteomes" id="UP001311730">
    <property type="component" value="Unassembled WGS sequence"/>
</dbReference>
<name>A0ABU5Z9A8_9FLAO</name>
<accession>A0ABU5Z9A8</accession>
<reference evidence="2 3" key="1">
    <citation type="submission" date="2023-12" db="EMBL/GenBank/DDBJ databases">
        <title>Genomic sequences of Capnocytophaga and Parvimonas strains.</title>
        <authorList>
            <person name="Watt R.M."/>
            <person name="Wang M."/>
            <person name="Yang T."/>
            <person name="Tong W.M."/>
        </authorList>
    </citation>
    <scope>NUCLEOTIDE SEQUENCE [LARGE SCALE GENOMIC DNA]</scope>
    <source>
        <strain evidence="2 3">CCUG 13096</strain>
    </source>
</reference>
<feature type="region of interest" description="Disordered" evidence="1">
    <location>
        <begin position="86"/>
        <end position="105"/>
    </location>
</feature>
<evidence type="ECO:0000313" key="2">
    <source>
        <dbReference type="EMBL" id="MEB3075556.1"/>
    </source>
</evidence>
<gene>
    <name evidence="2" type="ORF">VJJ08_09635</name>
</gene>
<dbReference type="EMBL" id="JAYKBW010000010">
    <property type="protein sequence ID" value="MEB3075556.1"/>
    <property type="molecule type" value="Genomic_DNA"/>
</dbReference>